<name>A0A7D3QVF3_9VIRU</name>
<reference evidence="1 2" key="1">
    <citation type="submission" date="2020-04" db="EMBL/GenBank/DDBJ databases">
        <title>Advantages and limits of metagenomic assembly and binning of a giant virus.</title>
        <authorList>
            <person name="Schulz F."/>
            <person name="Andreani J."/>
            <person name="Francis R."/>
            <person name="Boudjemaa H."/>
            <person name="Bou Khalil J.Y."/>
            <person name="Lee J."/>
            <person name="La Scola B."/>
            <person name="Woyke T."/>
        </authorList>
    </citation>
    <scope>NUCLEOTIDE SEQUENCE [LARGE SCALE GENOMIC DNA]</scope>
    <source>
        <strain evidence="1 2">FV1/VV64</strain>
    </source>
</reference>
<protein>
    <submittedName>
        <fullName evidence="1">Uncharacterized protein</fullName>
    </submittedName>
</protein>
<dbReference type="Proteomes" id="UP001162001">
    <property type="component" value="Segment"/>
</dbReference>
<organism evidence="1 2">
    <name type="scientific">Fadolivirus FV1/VV64</name>
    <dbReference type="NCBI Taxonomy" id="3070911"/>
    <lineage>
        <taxon>Viruses</taxon>
        <taxon>Varidnaviria</taxon>
        <taxon>Bamfordvirae</taxon>
        <taxon>Nucleocytoviricota</taxon>
        <taxon>Megaviricetes</taxon>
        <taxon>Imitervirales</taxon>
        <taxon>Mimiviridae</taxon>
        <taxon>Klosneuvirinae</taxon>
        <taxon>Fadolivirus</taxon>
        <taxon>Fadolivirus algeromassiliense</taxon>
    </lineage>
</organism>
<keyword evidence="2" id="KW-1185">Reference proteome</keyword>
<gene>
    <name evidence="1" type="ORF">Fadolivirus_1_766</name>
</gene>
<proteinExistence type="predicted"/>
<dbReference type="EMBL" id="MT418680">
    <property type="protein sequence ID" value="QKF94224.1"/>
    <property type="molecule type" value="Genomic_DNA"/>
</dbReference>
<accession>A0A7D3QVF3</accession>
<evidence type="ECO:0000313" key="1">
    <source>
        <dbReference type="EMBL" id="QKF94224.1"/>
    </source>
</evidence>
<sequence length="355" mass="41805">MNIHIMATTEELIQEELIEDEIPEEIFDEMESDSSDMIVTKKDIDIPISQKSITGMLMSTDNNEQLKGISRVKEILFSKHINTKETLSNKQLNDKQIFKSKVFKYLPLITSDIFNNDKLIIKEKESTANDKLHTIVPVYTYDSKNEELMIIQTSFMNVNKKNILYFHKMIEGKQNKKFEINFAAQFFDNEVIDMLIDYETKVTNYVKSVYGNDMKNNSRIVYNIKSKKNTSEYEIVNKLDQLGNIRCKINPDRRFKQYGKLISYNISKKYGYREEFDLNNYEYANLANNLDRILNDKKQMRLLITPITYVSLSNKRYMSYLKIMMMEVKYKDAKIFSPLDKNGVNVRPEVTKITI</sequence>
<evidence type="ECO:0000313" key="2">
    <source>
        <dbReference type="Proteomes" id="UP001162001"/>
    </source>
</evidence>